<gene>
    <name evidence="1" type="ORF">IHE45_13G008100</name>
</gene>
<name>A0ACB7UW92_DIOAL</name>
<accession>A0ACB7UW92</accession>
<evidence type="ECO:0000313" key="2">
    <source>
        <dbReference type="Proteomes" id="UP000827976"/>
    </source>
</evidence>
<proteinExistence type="predicted"/>
<comment type="caution">
    <text evidence="1">The sequence shown here is derived from an EMBL/GenBank/DDBJ whole genome shotgun (WGS) entry which is preliminary data.</text>
</comment>
<sequence length="174" mass="19033">MEIGGQFEPCPGCWRSGVRIGSRLSRITTARGSSRVPRSSLRDRLQPMDVGFPPVRLRSGCGASSGARHANPDMAADLREGFNGSRSIPDCSTRGMSSGNGRGGHRDSHTARPNLVFRDLTTLNIVPDIALRFQGAPFPKAPPNDHDNSLTFSKPFGTLNQLPSNPRWFCYVRR</sequence>
<evidence type="ECO:0000313" key="1">
    <source>
        <dbReference type="EMBL" id="KAH7665060.1"/>
    </source>
</evidence>
<dbReference type="EMBL" id="CM037023">
    <property type="protein sequence ID" value="KAH7665060.1"/>
    <property type="molecule type" value="Genomic_DNA"/>
</dbReference>
<organism evidence="1 2">
    <name type="scientific">Dioscorea alata</name>
    <name type="common">Purple yam</name>
    <dbReference type="NCBI Taxonomy" id="55571"/>
    <lineage>
        <taxon>Eukaryota</taxon>
        <taxon>Viridiplantae</taxon>
        <taxon>Streptophyta</taxon>
        <taxon>Embryophyta</taxon>
        <taxon>Tracheophyta</taxon>
        <taxon>Spermatophyta</taxon>
        <taxon>Magnoliopsida</taxon>
        <taxon>Liliopsida</taxon>
        <taxon>Dioscoreales</taxon>
        <taxon>Dioscoreaceae</taxon>
        <taxon>Dioscorea</taxon>
    </lineage>
</organism>
<protein>
    <submittedName>
        <fullName evidence="1">Uncharacterized protein</fullName>
    </submittedName>
</protein>
<keyword evidence="2" id="KW-1185">Reference proteome</keyword>
<dbReference type="Proteomes" id="UP000827976">
    <property type="component" value="Chromosome 13"/>
</dbReference>
<reference evidence="2" key="1">
    <citation type="journal article" date="2022" name="Nat. Commun.">
        <title>Chromosome evolution and the genetic basis of agronomically important traits in greater yam.</title>
        <authorList>
            <person name="Bredeson J.V."/>
            <person name="Lyons J.B."/>
            <person name="Oniyinde I.O."/>
            <person name="Okereke N.R."/>
            <person name="Kolade O."/>
            <person name="Nnabue I."/>
            <person name="Nwadili C.O."/>
            <person name="Hribova E."/>
            <person name="Parker M."/>
            <person name="Nwogha J."/>
            <person name="Shu S."/>
            <person name="Carlson J."/>
            <person name="Kariba R."/>
            <person name="Muthemba S."/>
            <person name="Knop K."/>
            <person name="Barton G.J."/>
            <person name="Sherwood A.V."/>
            <person name="Lopez-Montes A."/>
            <person name="Asiedu R."/>
            <person name="Jamnadass R."/>
            <person name="Muchugi A."/>
            <person name="Goodstein D."/>
            <person name="Egesi C.N."/>
            <person name="Featherston J."/>
            <person name="Asfaw A."/>
            <person name="Simpson G.G."/>
            <person name="Dolezel J."/>
            <person name="Hendre P.S."/>
            <person name="Van Deynze A."/>
            <person name="Kumar P.L."/>
            <person name="Obidiegwu J.E."/>
            <person name="Bhattacharjee R."/>
            <person name="Rokhsar D.S."/>
        </authorList>
    </citation>
    <scope>NUCLEOTIDE SEQUENCE [LARGE SCALE GENOMIC DNA]</scope>
    <source>
        <strain evidence="2">cv. TDa95/00328</strain>
    </source>
</reference>